<protein>
    <submittedName>
        <fullName evidence="1">Uncharacterized protein</fullName>
    </submittedName>
</protein>
<dbReference type="EMBL" id="KI669253">
    <property type="protein sequence ID" value="ETN68492.1"/>
    <property type="molecule type" value="Genomic_DNA"/>
</dbReference>
<gene>
    <name evidence="1" type="ORF">NECAME_05575</name>
</gene>
<proteinExistence type="predicted"/>
<dbReference type="AlphaFoldDB" id="W2SIA8"/>
<dbReference type="KEGG" id="nai:NECAME_05575"/>
<keyword evidence="2" id="KW-1185">Reference proteome</keyword>
<name>W2SIA8_NECAM</name>
<reference evidence="2" key="1">
    <citation type="journal article" date="2014" name="Nat. Genet.">
        <title>Genome of the human hookworm Necator americanus.</title>
        <authorList>
            <person name="Tang Y.T."/>
            <person name="Gao X."/>
            <person name="Rosa B.A."/>
            <person name="Abubucker S."/>
            <person name="Hallsworth-Pepin K."/>
            <person name="Martin J."/>
            <person name="Tyagi R."/>
            <person name="Heizer E."/>
            <person name="Zhang X."/>
            <person name="Bhonagiri-Palsikar V."/>
            <person name="Minx P."/>
            <person name="Warren W.C."/>
            <person name="Wang Q."/>
            <person name="Zhan B."/>
            <person name="Hotez P.J."/>
            <person name="Sternberg P.W."/>
            <person name="Dougall A."/>
            <person name="Gaze S.T."/>
            <person name="Mulvenna J."/>
            <person name="Sotillo J."/>
            <person name="Ranganathan S."/>
            <person name="Rabelo E.M."/>
            <person name="Wilson R.K."/>
            <person name="Felgner P.L."/>
            <person name="Bethony J."/>
            <person name="Hawdon J.M."/>
            <person name="Gasser R.B."/>
            <person name="Loukas A."/>
            <person name="Mitreva M."/>
        </authorList>
    </citation>
    <scope>NUCLEOTIDE SEQUENCE [LARGE SCALE GENOMIC DNA]</scope>
</reference>
<evidence type="ECO:0000313" key="2">
    <source>
        <dbReference type="Proteomes" id="UP000053676"/>
    </source>
</evidence>
<evidence type="ECO:0000313" key="1">
    <source>
        <dbReference type="EMBL" id="ETN68492.1"/>
    </source>
</evidence>
<accession>W2SIA8</accession>
<sequence length="69" mass="7626">MSDTADVDAAPYRVAIFLTVVGRDPRTLSMGLPYALNLSGVTCSFVEIRLRLLCREPDPHLAQADQCFK</sequence>
<dbReference type="Proteomes" id="UP000053676">
    <property type="component" value="Unassembled WGS sequence"/>
</dbReference>
<organism evidence="1 2">
    <name type="scientific">Necator americanus</name>
    <name type="common">Human hookworm</name>
    <dbReference type="NCBI Taxonomy" id="51031"/>
    <lineage>
        <taxon>Eukaryota</taxon>
        <taxon>Metazoa</taxon>
        <taxon>Ecdysozoa</taxon>
        <taxon>Nematoda</taxon>
        <taxon>Chromadorea</taxon>
        <taxon>Rhabditida</taxon>
        <taxon>Rhabditina</taxon>
        <taxon>Rhabditomorpha</taxon>
        <taxon>Strongyloidea</taxon>
        <taxon>Ancylostomatidae</taxon>
        <taxon>Bunostominae</taxon>
        <taxon>Necator</taxon>
    </lineage>
</organism>